<evidence type="ECO:0000256" key="1">
    <source>
        <dbReference type="SAM" id="MobiDB-lite"/>
    </source>
</evidence>
<dbReference type="EMBL" id="MEVT01000006">
    <property type="protein sequence ID" value="OGC63412.1"/>
    <property type="molecule type" value="Genomic_DNA"/>
</dbReference>
<accession>A0A1F4W1X0</accession>
<dbReference type="Pfam" id="PF07963">
    <property type="entry name" value="N_methyl"/>
    <property type="match status" value="1"/>
</dbReference>
<gene>
    <name evidence="3" type="ORF">A2264_01645</name>
</gene>
<dbReference type="Gene3D" id="3.30.700.10">
    <property type="entry name" value="Glycoprotein, Type 4 Pilin"/>
    <property type="match status" value="1"/>
</dbReference>
<sequence>MLRIKKGFTLVELLVVIAIVAILSGILMIAINPQSLIQKSRDAKRMEDVSTLVKAMNLALADGEITLSASGTCATCTSATGTQATDGVNGWVKFGTPALKTGLAKFISALPQDPLNTAPNVYTFASDLNGFEFNAVLEHADNDSKESTDGGNAPAVYEVGSDAGLDLL</sequence>
<dbReference type="SUPFAM" id="SSF54523">
    <property type="entry name" value="Pili subunits"/>
    <property type="match status" value="1"/>
</dbReference>
<dbReference type="InterPro" id="IPR045584">
    <property type="entry name" value="Pilin-like"/>
</dbReference>
<dbReference type="PANTHER" id="PTHR30093">
    <property type="entry name" value="GENERAL SECRETION PATHWAY PROTEIN G"/>
    <property type="match status" value="1"/>
</dbReference>
<organism evidence="3 4">
    <name type="scientific">candidate division WWE3 bacterium RIFOXYA2_FULL_46_9</name>
    <dbReference type="NCBI Taxonomy" id="1802636"/>
    <lineage>
        <taxon>Bacteria</taxon>
        <taxon>Katanobacteria</taxon>
    </lineage>
</organism>
<keyword evidence="2" id="KW-0472">Membrane</keyword>
<reference evidence="3 4" key="1">
    <citation type="journal article" date="2016" name="Nat. Commun.">
        <title>Thousands of microbial genomes shed light on interconnected biogeochemical processes in an aquifer system.</title>
        <authorList>
            <person name="Anantharaman K."/>
            <person name="Brown C.T."/>
            <person name="Hug L.A."/>
            <person name="Sharon I."/>
            <person name="Castelle C.J."/>
            <person name="Probst A.J."/>
            <person name="Thomas B.C."/>
            <person name="Singh A."/>
            <person name="Wilkins M.J."/>
            <person name="Karaoz U."/>
            <person name="Brodie E.L."/>
            <person name="Williams K.H."/>
            <person name="Hubbard S.S."/>
            <person name="Banfield J.F."/>
        </authorList>
    </citation>
    <scope>NUCLEOTIDE SEQUENCE [LARGE SCALE GENOMIC DNA]</scope>
</reference>
<dbReference type="AlphaFoldDB" id="A0A1F4W1X0"/>
<evidence type="ECO:0000313" key="4">
    <source>
        <dbReference type="Proteomes" id="UP000176614"/>
    </source>
</evidence>
<name>A0A1F4W1X0_UNCKA</name>
<evidence type="ECO:0008006" key="5">
    <source>
        <dbReference type="Google" id="ProtNLM"/>
    </source>
</evidence>
<comment type="caution">
    <text evidence="3">The sequence shown here is derived from an EMBL/GenBank/DDBJ whole genome shotgun (WGS) entry which is preliminary data.</text>
</comment>
<keyword evidence="2" id="KW-1133">Transmembrane helix</keyword>
<evidence type="ECO:0000256" key="2">
    <source>
        <dbReference type="SAM" id="Phobius"/>
    </source>
</evidence>
<dbReference type="NCBIfam" id="TIGR02532">
    <property type="entry name" value="IV_pilin_GFxxxE"/>
    <property type="match status" value="1"/>
</dbReference>
<protein>
    <recommendedName>
        <fullName evidence="5">Type II secretion system protein GspG C-terminal domain-containing protein</fullName>
    </recommendedName>
</protein>
<dbReference type="Proteomes" id="UP000176614">
    <property type="component" value="Unassembled WGS sequence"/>
</dbReference>
<dbReference type="PROSITE" id="PS00409">
    <property type="entry name" value="PROKAR_NTER_METHYL"/>
    <property type="match status" value="1"/>
</dbReference>
<feature type="region of interest" description="Disordered" evidence="1">
    <location>
        <begin position="142"/>
        <end position="168"/>
    </location>
</feature>
<proteinExistence type="predicted"/>
<evidence type="ECO:0000313" key="3">
    <source>
        <dbReference type="EMBL" id="OGC63412.1"/>
    </source>
</evidence>
<dbReference type="InterPro" id="IPR012902">
    <property type="entry name" value="N_methyl_site"/>
</dbReference>
<keyword evidence="2" id="KW-0812">Transmembrane</keyword>
<feature type="transmembrane region" description="Helical" evidence="2">
    <location>
        <begin position="7"/>
        <end position="31"/>
    </location>
</feature>